<reference evidence="1" key="1">
    <citation type="journal article" date="2015" name="Nature">
        <title>Complex archaea that bridge the gap between prokaryotes and eukaryotes.</title>
        <authorList>
            <person name="Spang A."/>
            <person name="Saw J.H."/>
            <person name="Jorgensen S.L."/>
            <person name="Zaremba-Niedzwiedzka K."/>
            <person name="Martijn J."/>
            <person name="Lind A.E."/>
            <person name="van Eijk R."/>
            <person name="Schleper C."/>
            <person name="Guy L."/>
            <person name="Ettema T.J."/>
        </authorList>
    </citation>
    <scope>NUCLEOTIDE SEQUENCE</scope>
</reference>
<dbReference type="EMBL" id="LAZR01004960">
    <property type="protein sequence ID" value="KKN04084.1"/>
    <property type="molecule type" value="Genomic_DNA"/>
</dbReference>
<comment type="caution">
    <text evidence="1">The sequence shown here is derived from an EMBL/GenBank/DDBJ whole genome shotgun (WGS) entry which is preliminary data.</text>
</comment>
<gene>
    <name evidence="1" type="ORF">LCGC14_1101010</name>
</gene>
<evidence type="ECO:0000313" key="1">
    <source>
        <dbReference type="EMBL" id="KKN04084.1"/>
    </source>
</evidence>
<proteinExistence type="predicted"/>
<dbReference type="AlphaFoldDB" id="A0A0F9ME06"/>
<sequence>MKLTEVRIEIREEEAEKLASALRVLLERAWPEVVVRVGRGE</sequence>
<name>A0A0F9ME06_9ZZZZ</name>
<accession>A0A0F9ME06</accession>
<protein>
    <submittedName>
        <fullName evidence="1">Uncharacterized protein</fullName>
    </submittedName>
</protein>
<organism evidence="1">
    <name type="scientific">marine sediment metagenome</name>
    <dbReference type="NCBI Taxonomy" id="412755"/>
    <lineage>
        <taxon>unclassified sequences</taxon>
        <taxon>metagenomes</taxon>
        <taxon>ecological metagenomes</taxon>
    </lineage>
</organism>